<dbReference type="CDD" id="cd00077">
    <property type="entry name" value="HDc"/>
    <property type="match status" value="1"/>
</dbReference>
<protein>
    <submittedName>
        <fullName evidence="2">HD family phosphohydrolase</fullName>
    </submittedName>
</protein>
<gene>
    <name evidence="2" type="ORF">C0601_12010</name>
</gene>
<keyword evidence="2" id="KW-0378">Hydrolase</keyword>
<dbReference type="GO" id="GO:0016787">
    <property type="term" value="F:hydrolase activity"/>
    <property type="evidence" value="ECO:0007669"/>
    <property type="project" value="UniProtKB-KW"/>
</dbReference>
<dbReference type="SMART" id="SM00471">
    <property type="entry name" value="HDc"/>
    <property type="match status" value="1"/>
</dbReference>
<dbReference type="Proteomes" id="UP000234857">
    <property type="component" value="Unassembled WGS sequence"/>
</dbReference>
<evidence type="ECO:0000313" key="2">
    <source>
        <dbReference type="EMBL" id="PLX15806.1"/>
    </source>
</evidence>
<dbReference type="InterPro" id="IPR003607">
    <property type="entry name" value="HD/PDEase_dom"/>
</dbReference>
<comment type="caution">
    <text evidence="2">The sequence shown here is derived from an EMBL/GenBank/DDBJ whole genome shotgun (WGS) entry which is preliminary data.</text>
</comment>
<proteinExistence type="predicted"/>
<dbReference type="InterPro" id="IPR052340">
    <property type="entry name" value="RNase_Y/CdgJ"/>
</dbReference>
<dbReference type="InterPro" id="IPR006675">
    <property type="entry name" value="HDIG_dom"/>
</dbReference>
<dbReference type="AlphaFoldDB" id="A0A2N5ZAX6"/>
<reference evidence="2 3" key="1">
    <citation type="submission" date="2017-11" db="EMBL/GenBank/DDBJ databases">
        <title>Genome-resolved metagenomics identifies genetic mobility, metabolic interactions, and unexpected diversity in perchlorate-reducing communities.</title>
        <authorList>
            <person name="Barnum T.P."/>
            <person name="Figueroa I.A."/>
            <person name="Carlstrom C.I."/>
            <person name="Lucas L.N."/>
            <person name="Engelbrektson A.L."/>
            <person name="Coates J.D."/>
        </authorList>
    </citation>
    <scope>NUCLEOTIDE SEQUENCE [LARGE SCALE GENOMIC DNA]</scope>
    <source>
        <strain evidence="2">BM706</strain>
    </source>
</reference>
<sequence length="286" mass="31752">MGLSETLAKLRKIEEIPTLPSVAAKVLEVANSENSTATDLNRVISQDAALTTKTLKLVNSAYYGFPRTVTKITEAIVILGFNAVKNLALSVSVCEFFNKADDNFDRRKLWLHSVGVAVTTGLIAKKLNIPGDNEEAFIAGLLHDIGIIIEDQFLHDEFIESLKVAKEKDIPIEHAEKEVLGMDHASIGKKILQSWKLPGNLSKIIGFHHEPQYAYADTKRDTAIIYIADLICKLKKIGFDGDTVIPKLRVEAFKALGLKKEDIKEIAKDVDEELKKAEDFINLIEN</sequence>
<dbReference type="EMBL" id="PKTG01000129">
    <property type="protein sequence ID" value="PLX15806.1"/>
    <property type="molecule type" value="Genomic_DNA"/>
</dbReference>
<accession>A0A2N5ZAX6</accession>
<dbReference type="PANTHER" id="PTHR33525:SF3">
    <property type="entry name" value="RIBONUCLEASE Y"/>
    <property type="match status" value="1"/>
</dbReference>
<dbReference type="NCBIfam" id="TIGR00277">
    <property type="entry name" value="HDIG"/>
    <property type="match status" value="1"/>
</dbReference>
<dbReference type="InterPro" id="IPR013976">
    <property type="entry name" value="HDOD"/>
</dbReference>
<evidence type="ECO:0000313" key="3">
    <source>
        <dbReference type="Proteomes" id="UP000234857"/>
    </source>
</evidence>
<feature type="domain" description="HDOD" evidence="1">
    <location>
        <begin position="16"/>
        <end position="211"/>
    </location>
</feature>
<name>A0A2N5ZAX6_MUIH1</name>
<dbReference type="PANTHER" id="PTHR33525">
    <property type="match status" value="1"/>
</dbReference>
<dbReference type="SUPFAM" id="SSF109604">
    <property type="entry name" value="HD-domain/PDEase-like"/>
    <property type="match status" value="1"/>
</dbReference>
<dbReference type="PROSITE" id="PS51833">
    <property type="entry name" value="HDOD"/>
    <property type="match status" value="1"/>
</dbReference>
<dbReference type="Gene3D" id="1.10.3210.10">
    <property type="entry name" value="Hypothetical protein af1432"/>
    <property type="match status" value="1"/>
</dbReference>
<organism evidence="2 3">
    <name type="scientific">Muiribacterium halophilum</name>
    <dbReference type="NCBI Taxonomy" id="2053465"/>
    <lineage>
        <taxon>Bacteria</taxon>
        <taxon>Candidatus Muiribacteriota</taxon>
        <taxon>Candidatus Muiribacteriia</taxon>
        <taxon>Candidatus Muiribacteriales</taxon>
        <taxon>Candidatus Muiribacteriaceae</taxon>
        <taxon>Candidatus Muiribacterium</taxon>
    </lineage>
</organism>
<evidence type="ECO:0000259" key="1">
    <source>
        <dbReference type="PROSITE" id="PS51833"/>
    </source>
</evidence>
<dbReference type="Pfam" id="PF08668">
    <property type="entry name" value="HDOD"/>
    <property type="match status" value="1"/>
</dbReference>